<dbReference type="NCBIfam" id="TIGR03157">
    <property type="entry name" value="cas_Csc2"/>
    <property type="match status" value="1"/>
</dbReference>
<evidence type="ECO:0000313" key="1">
    <source>
        <dbReference type="EMBL" id="QDA35786.1"/>
    </source>
</evidence>
<name>A0A4Y5SSL2_9RHOB</name>
<evidence type="ECO:0000313" key="2">
    <source>
        <dbReference type="Proteomes" id="UP000296374"/>
    </source>
</evidence>
<dbReference type="Pfam" id="PF18320">
    <property type="entry name" value="Csc2"/>
    <property type="match status" value="1"/>
</dbReference>
<dbReference type="Proteomes" id="UP000296374">
    <property type="component" value="Plasmid unnamed8"/>
</dbReference>
<keyword evidence="1" id="KW-0614">Plasmid</keyword>
<geneLocation type="plasmid" evidence="1 2">
    <name>unnamed8</name>
</geneLocation>
<dbReference type="RefSeq" id="WP_139615607.1">
    <property type="nucleotide sequence ID" value="NZ_CP040759.1"/>
</dbReference>
<reference evidence="2" key="1">
    <citation type="submission" date="2019-05" db="EMBL/GenBank/DDBJ databases">
        <title>Tamlana fucoidanivorans sp. nov., isolated from the surface of algae collected from Fujian province in China.</title>
        <authorList>
            <person name="Li J."/>
        </authorList>
    </citation>
    <scope>NUCLEOTIDE SEQUENCE [LARGE SCALE GENOMIC DNA]</scope>
    <source>
        <strain evidence="2">2251</strain>
        <plasmid evidence="2">unnamed8</plasmid>
    </source>
</reference>
<dbReference type="AlphaFoldDB" id="A0A4Y5SSL2"/>
<protein>
    <submittedName>
        <fullName evidence="1">Type I-D CRISPR-associated protein Cas7/Csc2</fullName>
    </submittedName>
</protein>
<dbReference type="InterPro" id="IPR017574">
    <property type="entry name" value="CRISPR-assoc_prot_Cas7/Csc2"/>
</dbReference>
<organism evidence="1 2">
    <name type="scientific">Paracoccus liaowanqingii</name>
    <dbReference type="NCBI Taxonomy" id="2560053"/>
    <lineage>
        <taxon>Bacteria</taxon>
        <taxon>Pseudomonadati</taxon>
        <taxon>Pseudomonadota</taxon>
        <taxon>Alphaproteobacteria</taxon>
        <taxon>Rhodobacterales</taxon>
        <taxon>Paracoccaceae</taxon>
        <taxon>Paracoccus</taxon>
    </lineage>
</organism>
<dbReference type="KEGG" id="plia:E4191_16610"/>
<dbReference type="EMBL" id="CP040759">
    <property type="protein sequence ID" value="QDA35786.1"/>
    <property type="molecule type" value="Genomic_DNA"/>
</dbReference>
<proteinExistence type="predicted"/>
<gene>
    <name evidence="1" type="primary">cas7d</name>
    <name evidence="1" type="ORF">E4191_16610</name>
</gene>
<accession>A0A4Y5SSL2</accession>
<sequence>MPITDIKPFLGTLDELLFEAQGKDKTYAQPALKNLGSVTLFVLREVISPASFRNADAEITDIEVGGERHVRAVANKFKFGERARGLQILRFLNAGGTLAQNKTVLRKGEKPGDRFDLNTFVFGDSATQDNKFLPVKAAAQYSDAVSLQDYGSSVDRTFHNRASEDGTLFNAETKQPSVNIFERHFVKPSTLLLQTISLNGRTAPAEALEHLLLAISLAGAYGGQTSIYGVNVKNHVVALCGGRFERELASPYAMITALHAAGADISTADAAATAIRGLVEDAWPVVIPGSEIADRQKAMIATLEGDDAEMRTRYLASAGKISSYFNAWFEGIS</sequence>